<accession>A0A556M916</accession>
<dbReference type="SUPFAM" id="SSF53335">
    <property type="entry name" value="S-adenosyl-L-methionine-dependent methyltransferases"/>
    <property type="match status" value="1"/>
</dbReference>
<protein>
    <submittedName>
        <fullName evidence="2">FkbM family methyltransferase</fullName>
    </submittedName>
</protein>
<dbReference type="InterPro" id="IPR029063">
    <property type="entry name" value="SAM-dependent_MTases_sf"/>
</dbReference>
<keyword evidence="2" id="KW-0808">Transferase</keyword>
<feature type="domain" description="Methyltransferase FkbM" evidence="1">
    <location>
        <begin position="64"/>
        <end position="235"/>
    </location>
</feature>
<evidence type="ECO:0000313" key="2">
    <source>
        <dbReference type="EMBL" id="TSJ36392.1"/>
    </source>
</evidence>
<dbReference type="Proteomes" id="UP000318733">
    <property type="component" value="Unassembled WGS sequence"/>
</dbReference>
<keyword evidence="3" id="KW-1185">Reference proteome</keyword>
<evidence type="ECO:0000313" key="3">
    <source>
        <dbReference type="Proteomes" id="UP000318733"/>
    </source>
</evidence>
<dbReference type="AlphaFoldDB" id="A0A556M916"/>
<sequence>MTFNKFLKKIISRFNFHVYKTINNVKYKLPILNAVGTLNVRSHEEWMVQLMGHLLTSKGTTFVDVGVNIGQTLLKIRSIDQEIAYMGFEPNPVCNYYTQQLIKANGLRDCQLFPVGLGNAVGFKQFYIFEKDDISSSAASTIEDVFGKTPVTTDIIPVFDLDHFKDTYLKDKKIDILKVDVENGELEVFEGGLKTIAQFQPMIITEILPIINKDTIVKTNERKAEMQRIMEEINYSFYKIIINSKEQFIGLKKVSNLVLETADFSQIELDYNYLIAPLSKKSIITPFILN</sequence>
<name>A0A556M916_9SPHI</name>
<dbReference type="RefSeq" id="WP_144250683.1">
    <property type="nucleotide sequence ID" value="NZ_VLPK01000007.1"/>
</dbReference>
<evidence type="ECO:0000259" key="1">
    <source>
        <dbReference type="Pfam" id="PF05050"/>
    </source>
</evidence>
<proteinExistence type="predicted"/>
<organism evidence="2 3">
    <name type="scientific">Mucilaginibacter corticis</name>
    <dbReference type="NCBI Taxonomy" id="2597670"/>
    <lineage>
        <taxon>Bacteria</taxon>
        <taxon>Pseudomonadati</taxon>
        <taxon>Bacteroidota</taxon>
        <taxon>Sphingobacteriia</taxon>
        <taxon>Sphingobacteriales</taxon>
        <taxon>Sphingobacteriaceae</taxon>
        <taxon>Mucilaginibacter</taxon>
    </lineage>
</organism>
<dbReference type="Pfam" id="PF05050">
    <property type="entry name" value="Methyltransf_21"/>
    <property type="match status" value="1"/>
</dbReference>
<dbReference type="NCBIfam" id="TIGR01444">
    <property type="entry name" value="fkbM_fam"/>
    <property type="match status" value="1"/>
</dbReference>
<dbReference type="GO" id="GO:0008168">
    <property type="term" value="F:methyltransferase activity"/>
    <property type="evidence" value="ECO:0007669"/>
    <property type="project" value="UniProtKB-KW"/>
</dbReference>
<dbReference type="EMBL" id="VLPK01000007">
    <property type="protein sequence ID" value="TSJ36392.1"/>
    <property type="molecule type" value="Genomic_DNA"/>
</dbReference>
<dbReference type="GO" id="GO:0032259">
    <property type="term" value="P:methylation"/>
    <property type="evidence" value="ECO:0007669"/>
    <property type="project" value="UniProtKB-KW"/>
</dbReference>
<dbReference type="OrthoDB" id="9812600at2"/>
<reference evidence="2 3" key="1">
    <citation type="submission" date="2019-07" db="EMBL/GenBank/DDBJ databases">
        <authorList>
            <person name="Huq M.A."/>
        </authorList>
    </citation>
    <scope>NUCLEOTIDE SEQUENCE [LARGE SCALE GENOMIC DNA]</scope>
    <source>
        <strain evidence="2 3">MAH-19</strain>
    </source>
</reference>
<dbReference type="Gene3D" id="3.40.50.150">
    <property type="entry name" value="Vaccinia Virus protein VP39"/>
    <property type="match status" value="1"/>
</dbReference>
<dbReference type="InterPro" id="IPR006342">
    <property type="entry name" value="FkbM_mtfrase"/>
</dbReference>
<comment type="caution">
    <text evidence="2">The sequence shown here is derived from an EMBL/GenBank/DDBJ whole genome shotgun (WGS) entry which is preliminary data.</text>
</comment>
<gene>
    <name evidence="2" type="ORF">FO440_23105</name>
</gene>
<keyword evidence="2" id="KW-0489">Methyltransferase</keyword>